<evidence type="ECO:0000256" key="3">
    <source>
        <dbReference type="ARBA" id="ARBA00010838"/>
    </source>
</evidence>
<evidence type="ECO:0000256" key="5">
    <source>
        <dbReference type="ARBA" id="ARBA00022554"/>
    </source>
</evidence>
<proteinExistence type="inferred from homology"/>
<dbReference type="Gene3D" id="3.20.20.80">
    <property type="entry name" value="Glycosidases"/>
    <property type="match status" value="1"/>
</dbReference>
<dbReference type="GO" id="GO:0008422">
    <property type="term" value="F:beta-glucosidase activity"/>
    <property type="evidence" value="ECO:0007669"/>
    <property type="project" value="TreeGrafter"/>
</dbReference>
<dbReference type="GO" id="GO:0019137">
    <property type="term" value="F:thioglucosidase activity"/>
    <property type="evidence" value="ECO:0007669"/>
    <property type="project" value="UniProtKB-EC"/>
</dbReference>
<comment type="caution">
    <text evidence="10">The sequence shown here is derived from an EMBL/GenBank/DDBJ whole genome shotgun (WGS) entry which is preliminary data.</text>
</comment>
<evidence type="ECO:0000256" key="2">
    <source>
        <dbReference type="ARBA" id="ARBA00004116"/>
    </source>
</evidence>
<dbReference type="GO" id="GO:0005975">
    <property type="term" value="P:carbohydrate metabolic process"/>
    <property type="evidence" value="ECO:0007669"/>
    <property type="project" value="InterPro"/>
</dbReference>
<dbReference type="SUPFAM" id="SSF51445">
    <property type="entry name" value="(Trans)glycosidases"/>
    <property type="match status" value="1"/>
</dbReference>
<dbReference type="EC" id="3.2.1.147" evidence="4"/>
<dbReference type="PANTHER" id="PTHR10353">
    <property type="entry name" value="GLYCOSYL HYDROLASE"/>
    <property type="match status" value="1"/>
</dbReference>
<dbReference type="InterPro" id="IPR017853">
    <property type="entry name" value="GH"/>
</dbReference>
<dbReference type="Proteomes" id="UP000712281">
    <property type="component" value="Unassembled WGS sequence"/>
</dbReference>
<sequence length="113" mass="13433">MWFKEFLKRAEEIEESEKEEYLLKSAMKKKRFLLATGSASCFIPKMMGVDVKGYFAWSLMDNFEWAEGYTVRFGLVFVDFEDGRKRYLKKSAKWFRKLLKGEYNGTRQKVAVI</sequence>
<evidence type="ECO:0000256" key="4">
    <source>
        <dbReference type="ARBA" id="ARBA00012250"/>
    </source>
</evidence>
<evidence type="ECO:0000313" key="11">
    <source>
        <dbReference type="Proteomes" id="UP000712281"/>
    </source>
</evidence>
<dbReference type="EMBL" id="QGKW02000276">
    <property type="protein sequence ID" value="KAF2608714.1"/>
    <property type="molecule type" value="Genomic_DNA"/>
</dbReference>
<dbReference type="GO" id="GO:0005773">
    <property type="term" value="C:vacuole"/>
    <property type="evidence" value="ECO:0007669"/>
    <property type="project" value="UniProtKB-SubCell"/>
</dbReference>
<keyword evidence="5" id="KW-0926">Vacuole</keyword>
<comment type="catalytic activity">
    <reaction evidence="8">
        <text>a thioglucoside + H2O = a sugar + a thiol.</text>
        <dbReference type="EC" id="3.2.1.147"/>
    </reaction>
</comment>
<evidence type="ECO:0000256" key="1">
    <source>
        <dbReference type="ARBA" id="ARBA00003014"/>
    </source>
</evidence>
<name>A0A8S9LMG6_BRACR</name>
<reference evidence="10" key="1">
    <citation type="submission" date="2019-12" db="EMBL/GenBank/DDBJ databases">
        <title>Genome sequencing and annotation of Brassica cretica.</title>
        <authorList>
            <person name="Studholme D.J."/>
            <person name="Sarris P.F."/>
        </authorList>
    </citation>
    <scope>NUCLEOTIDE SEQUENCE</scope>
    <source>
        <strain evidence="10">PFS-001/15</strain>
        <tissue evidence="10">Leaf</tissue>
    </source>
</reference>
<accession>A0A8S9LMG6</accession>
<dbReference type="PRINTS" id="PR00131">
    <property type="entry name" value="GLHYDRLASE1"/>
</dbReference>
<comment type="subcellular location">
    <subcellularLocation>
        <location evidence="2">Vacuole</location>
    </subcellularLocation>
</comment>
<comment type="function">
    <text evidence="1">Degradation of glucosinolates (glucose residue linked by a thioglucoside bound to an amino acid derivative) to glucose, sulfate and any of the products: thiocyanates, isothiocyanates, nitriles, epithionitriles or oxazolidine-2-thiones.</text>
</comment>
<dbReference type="InterPro" id="IPR001360">
    <property type="entry name" value="Glyco_hydro_1"/>
</dbReference>
<protein>
    <recommendedName>
        <fullName evidence="4">thioglucosidase</fullName>
        <ecNumber evidence="4">3.2.1.147</ecNumber>
    </recommendedName>
    <alternativeName>
        <fullName evidence="6">Sinigrinase</fullName>
    </alternativeName>
    <alternativeName>
        <fullName evidence="7">Thioglucosidase</fullName>
    </alternativeName>
</protein>
<dbReference type="AlphaFoldDB" id="A0A8S9LMG6"/>
<evidence type="ECO:0000256" key="9">
    <source>
        <dbReference type="RuleBase" id="RU003690"/>
    </source>
</evidence>
<organism evidence="10 11">
    <name type="scientific">Brassica cretica</name>
    <name type="common">Mustard</name>
    <dbReference type="NCBI Taxonomy" id="69181"/>
    <lineage>
        <taxon>Eukaryota</taxon>
        <taxon>Viridiplantae</taxon>
        <taxon>Streptophyta</taxon>
        <taxon>Embryophyta</taxon>
        <taxon>Tracheophyta</taxon>
        <taxon>Spermatophyta</taxon>
        <taxon>Magnoliopsida</taxon>
        <taxon>eudicotyledons</taxon>
        <taxon>Gunneridae</taxon>
        <taxon>Pentapetalae</taxon>
        <taxon>rosids</taxon>
        <taxon>malvids</taxon>
        <taxon>Brassicales</taxon>
        <taxon>Brassicaceae</taxon>
        <taxon>Brassiceae</taxon>
        <taxon>Brassica</taxon>
    </lineage>
</organism>
<evidence type="ECO:0000256" key="7">
    <source>
        <dbReference type="ARBA" id="ARBA00032797"/>
    </source>
</evidence>
<dbReference type="PANTHER" id="PTHR10353:SF332">
    <property type="entry name" value="BETA-GLUCOSIDASE 16"/>
    <property type="match status" value="1"/>
</dbReference>
<evidence type="ECO:0000256" key="8">
    <source>
        <dbReference type="ARBA" id="ARBA00034026"/>
    </source>
</evidence>
<comment type="similarity">
    <text evidence="3 9">Belongs to the glycosyl hydrolase 1 family.</text>
</comment>
<gene>
    <name evidence="10" type="ORF">F2Q68_00045143</name>
</gene>
<evidence type="ECO:0000313" key="10">
    <source>
        <dbReference type="EMBL" id="KAF2608714.1"/>
    </source>
</evidence>
<dbReference type="Pfam" id="PF00232">
    <property type="entry name" value="Glyco_hydro_1"/>
    <property type="match status" value="1"/>
</dbReference>
<evidence type="ECO:0000256" key="6">
    <source>
        <dbReference type="ARBA" id="ARBA00032643"/>
    </source>
</evidence>